<feature type="transmembrane region" description="Helical" evidence="13">
    <location>
        <begin position="54"/>
        <end position="81"/>
    </location>
</feature>
<evidence type="ECO:0000256" key="13">
    <source>
        <dbReference type="RuleBase" id="RU004951"/>
    </source>
</evidence>
<dbReference type="PROSITE" id="PS00238">
    <property type="entry name" value="OPSIN"/>
    <property type="match status" value="1"/>
</dbReference>
<feature type="domain" description="G-protein coupled receptors family 1 profile" evidence="15">
    <location>
        <begin position="73"/>
        <end position="337"/>
    </location>
</feature>
<comment type="caution">
    <text evidence="13">Lacks conserved residue(s) required for the propagation of feature annotation.</text>
</comment>
<dbReference type="PRINTS" id="PR00238">
    <property type="entry name" value="OPSIN"/>
</dbReference>
<comment type="subcellular location">
    <subcellularLocation>
        <location evidence="1 13">Membrane</location>
        <topology evidence="1 13">Multi-pass membrane protein</topology>
    </subcellularLocation>
</comment>
<dbReference type="PROSITE" id="PS50262">
    <property type="entry name" value="G_PROTEIN_RECEP_F1_2"/>
    <property type="match status" value="1"/>
</dbReference>
<dbReference type="Proteomes" id="UP001217089">
    <property type="component" value="Unassembled WGS sequence"/>
</dbReference>
<accession>A0ABQ9FUZ5</accession>
<evidence type="ECO:0000256" key="14">
    <source>
        <dbReference type="SAM" id="MobiDB-lite"/>
    </source>
</evidence>
<evidence type="ECO:0000256" key="9">
    <source>
        <dbReference type="ARBA" id="ARBA00023136"/>
    </source>
</evidence>
<gene>
    <name evidence="16" type="ORF">KUTeg_004604</name>
</gene>
<evidence type="ECO:0000256" key="5">
    <source>
        <dbReference type="ARBA" id="ARBA00022925"/>
    </source>
</evidence>
<keyword evidence="9 13" id="KW-0472">Membrane</keyword>
<dbReference type="CDD" id="cd15337">
    <property type="entry name" value="7tmA_Opsin_Gq_invertebrates"/>
    <property type="match status" value="1"/>
</dbReference>
<dbReference type="InterPro" id="IPR027430">
    <property type="entry name" value="Retinal_BS"/>
</dbReference>
<dbReference type="EMBL" id="JARBDR010000214">
    <property type="protein sequence ID" value="KAJ8319513.1"/>
    <property type="molecule type" value="Genomic_DNA"/>
</dbReference>
<proteinExistence type="inferred from homology"/>
<name>A0ABQ9FUZ5_TEGGR</name>
<dbReference type="PANTHER" id="PTHR24240">
    <property type="entry name" value="OPSIN"/>
    <property type="match status" value="1"/>
</dbReference>
<keyword evidence="6 13" id="KW-1133">Transmembrane helix</keyword>
<feature type="region of interest" description="Disordered" evidence="14">
    <location>
        <begin position="506"/>
        <end position="531"/>
    </location>
</feature>
<dbReference type="SMART" id="SM01381">
    <property type="entry name" value="7TM_GPCR_Srsx"/>
    <property type="match status" value="1"/>
</dbReference>
<evidence type="ECO:0000313" key="17">
    <source>
        <dbReference type="Proteomes" id="UP001217089"/>
    </source>
</evidence>
<evidence type="ECO:0000256" key="3">
    <source>
        <dbReference type="ARBA" id="ARBA00022606"/>
    </source>
</evidence>
<feature type="transmembrane region" description="Helical" evidence="13">
    <location>
        <begin position="284"/>
        <end position="306"/>
    </location>
</feature>
<keyword evidence="4 13" id="KW-0812">Transmembrane</keyword>
<dbReference type="InterPro" id="IPR050125">
    <property type="entry name" value="GPCR_opsins"/>
</dbReference>
<dbReference type="Gene3D" id="1.20.1070.10">
    <property type="entry name" value="Rhodopsin 7-helix transmembrane proteins"/>
    <property type="match status" value="1"/>
</dbReference>
<keyword evidence="3 13" id="KW-0716">Sensory transduction</keyword>
<keyword evidence="10" id="KW-1015">Disulfide bond</keyword>
<evidence type="ECO:0000256" key="12">
    <source>
        <dbReference type="ARBA" id="ARBA00023224"/>
    </source>
</evidence>
<feature type="transmembrane region" description="Helical" evidence="13">
    <location>
        <begin position="222"/>
        <end position="246"/>
    </location>
</feature>
<dbReference type="InterPro" id="IPR017452">
    <property type="entry name" value="GPCR_Rhodpsn_7TM"/>
</dbReference>
<feature type="transmembrane region" description="Helical" evidence="13">
    <location>
        <begin position="132"/>
        <end position="153"/>
    </location>
</feature>
<keyword evidence="12 13" id="KW-0807">Transducer</keyword>
<dbReference type="Pfam" id="PF00001">
    <property type="entry name" value="7tm_1"/>
    <property type="match status" value="1"/>
</dbReference>
<keyword evidence="11 13" id="KW-0675">Receptor</keyword>
<organism evidence="16 17">
    <name type="scientific">Tegillarca granosa</name>
    <name type="common">Malaysian cockle</name>
    <name type="synonym">Anadara granosa</name>
    <dbReference type="NCBI Taxonomy" id="220873"/>
    <lineage>
        <taxon>Eukaryota</taxon>
        <taxon>Metazoa</taxon>
        <taxon>Spiralia</taxon>
        <taxon>Lophotrochozoa</taxon>
        <taxon>Mollusca</taxon>
        <taxon>Bivalvia</taxon>
        <taxon>Autobranchia</taxon>
        <taxon>Pteriomorphia</taxon>
        <taxon>Arcoida</taxon>
        <taxon>Arcoidea</taxon>
        <taxon>Arcidae</taxon>
        <taxon>Tegillarca</taxon>
    </lineage>
</organism>
<keyword evidence="2 13" id="KW-0600">Photoreceptor protein</keyword>
<keyword evidence="5 13" id="KW-0681">Retinal protein</keyword>
<reference evidence="16 17" key="1">
    <citation type="submission" date="2022-12" db="EMBL/GenBank/DDBJ databases">
        <title>Chromosome-level genome of Tegillarca granosa.</title>
        <authorList>
            <person name="Kim J."/>
        </authorList>
    </citation>
    <scope>NUCLEOTIDE SEQUENCE [LARGE SCALE GENOMIC DNA]</scope>
    <source>
        <strain evidence="16">Teg-2019</strain>
        <tissue evidence="16">Adductor muscle</tissue>
    </source>
</reference>
<evidence type="ECO:0000256" key="4">
    <source>
        <dbReference type="ARBA" id="ARBA00022692"/>
    </source>
</evidence>
<evidence type="ECO:0000256" key="8">
    <source>
        <dbReference type="ARBA" id="ARBA00023040"/>
    </source>
</evidence>
<evidence type="ECO:0000313" key="16">
    <source>
        <dbReference type="EMBL" id="KAJ8319513.1"/>
    </source>
</evidence>
<evidence type="ECO:0000256" key="10">
    <source>
        <dbReference type="ARBA" id="ARBA00023157"/>
    </source>
</evidence>
<keyword evidence="7 13" id="KW-0157">Chromophore</keyword>
<protein>
    <recommendedName>
        <fullName evidence="15">G-protein coupled receptors family 1 profile domain-containing protein</fullName>
    </recommendedName>
</protein>
<dbReference type="SUPFAM" id="SSF81321">
    <property type="entry name" value="Family A G protein-coupled receptor-like"/>
    <property type="match status" value="1"/>
</dbReference>
<feature type="transmembrane region" description="Helical" evidence="13">
    <location>
        <begin position="174"/>
        <end position="194"/>
    </location>
</feature>
<dbReference type="PRINTS" id="PR00237">
    <property type="entry name" value="GPCRRHODOPSN"/>
</dbReference>
<dbReference type="PROSITE" id="PS00237">
    <property type="entry name" value="G_PROTEIN_RECEP_F1_1"/>
    <property type="match status" value="1"/>
</dbReference>
<keyword evidence="17" id="KW-1185">Reference proteome</keyword>
<feature type="transmembrane region" description="Helical" evidence="13">
    <location>
        <begin position="93"/>
        <end position="112"/>
    </location>
</feature>
<keyword evidence="8 13" id="KW-0297">G-protein coupled receptor</keyword>
<evidence type="ECO:0000256" key="1">
    <source>
        <dbReference type="ARBA" id="ARBA00004141"/>
    </source>
</evidence>
<dbReference type="InterPro" id="IPR000276">
    <property type="entry name" value="GPCR_Rhodpsn"/>
</dbReference>
<comment type="similarity">
    <text evidence="13">Belongs to the G-protein coupled receptor 1 family. Opsin subfamily.</text>
</comment>
<feature type="compositionally biased region" description="Basic and acidic residues" evidence="14">
    <location>
        <begin position="516"/>
        <end position="525"/>
    </location>
</feature>
<evidence type="ECO:0000256" key="6">
    <source>
        <dbReference type="ARBA" id="ARBA00022989"/>
    </source>
</evidence>
<dbReference type="InterPro" id="IPR001760">
    <property type="entry name" value="Opsin"/>
</dbReference>
<evidence type="ECO:0000259" key="15">
    <source>
        <dbReference type="PROSITE" id="PS50262"/>
    </source>
</evidence>
<sequence length="597" mass="66536">MVGSFISMLTMASATTEVDQSITTNYINTTTHLYDTYNHFVHPHWKTFPLVPDYWHYIAGVFITIVGVCGVFGNLLVIYMFSTTKNLKTPSNMLIVNLAISDMTFSVVNGFPLFSLSAFNKRWLWGDAACQFYGLIGGIFGLMSINTLAAIAVDRYIVITKPLQAARRMTRRKAFMMIVVVWIWSLLWSVPPIFGWGSYISEGFQTSCTFDYLSRDIGTRSFIIGMYICSFVFPLIVILSCYFLIFKAIEKHNKEMLKMADKLNASDIKANKEKHNSEVKIAKIAIMLILLYLLSWSPYASIALVAQFGDASIVNPYLSEIPVLFAKASAMHNPLVYALSHPKFREALWKKFPWIMCCCEPPKEKVTTSQVKGRNLSRTVSCDSDVVGGSVSEISQISHDSAYGQELEMKVEGRQKETSFTSNPNNYRSAGVNSISNNDLVKDLVQALVGVANAQRQQVIQPVYLPNILPNATPPTRHTNAENDPNTVDPNSQLLTLAQMLASGTMPVVSTSSPKSETEADKTPEMARPPVTTTLPEDKAAIQKQQSGEHLKFSQLFMCILKTTLIQKTPVGYYCSVVVAMSIDLSLVFGKRNILCH</sequence>
<evidence type="ECO:0000256" key="7">
    <source>
        <dbReference type="ARBA" id="ARBA00022991"/>
    </source>
</evidence>
<evidence type="ECO:0000256" key="11">
    <source>
        <dbReference type="ARBA" id="ARBA00023170"/>
    </source>
</evidence>
<evidence type="ECO:0000256" key="2">
    <source>
        <dbReference type="ARBA" id="ARBA00022543"/>
    </source>
</evidence>
<comment type="caution">
    <text evidence="16">The sequence shown here is derived from an EMBL/GenBank/DDBJ whole genome shotgun (WGS) entry which is preliminary data.</text>
</comment>